<dbReference type="RefSeq" id="WP_006737123.1">
    <property type="nucleotide sequence ID" value="NZ_CP049228.1"/>
</dbReference>
<protein>
    <submittedName>
        <fullName evidence="9">N-acetylglucosamine-6-phosphate deacetylase</fullName>
        <ecNumber evidence="9">3.5.1.25</ecNumber>
    </submittedName>
</protein>
<dbReference type="PIRSF" id="PIRSF038994">
    <property type="entry name" value="NagA"/>
    <property type="match status" value="1"/>
</dbReference>
<keyword evidence="4 5" id="KW-0119">Carbohydrate metabolism</keyword>
<evidence type="ECO:0000313" key="9">
    <source>
        <dbReference type="EMBL" id="QIH24316.1"/>
    </source>
</evidence>
<dbReference type="GO" id="GO:0046872">
    <property type="term" value="F:metal ion binding"/>
    <property type="evidence" value="ECO:0007669"/>
    <property type="project" value="UniProtKB-KW"/>
</dbReference>
<feature type="binding site" evidence="7">
    <location>
        <position position="217"/>
    </location>
    <ligand>
        <name>Zn(2+)</name>
        <dbReference type="ChEBI" id="CHEBI:29105"/>
    </ligand>
</feature>
<evidence type="ECO:0000256" key="4">
    <source>
        <dbReference type="ARBA" id="ARBA00023277"/>
    </source>
</evidence>
<dbReference type="AlphaFoldDB" id="A0A6G7BAL0"/>
<dbReference type="Proteomes" id="UP000501676">
    <property type="component" value="Chromosome"/>
</dbReference>
<dbReference type="Gene3D" id="3.20.20.140">
    <property type="entry name" value="Metal-dependent hydrolases"/>
    <property type="match status" value="1"/>
</dbReference>
<sequence length="386" mass="42399">MSYFLHAKKFFLKNHVTNGGYLEIQDDGNFGFYYPEAKKPTNVVIKEYADKLVAPGYVDTHIHGLLNEDVMKSNWNGINKISEGLLQAGVTSWLPTTITAASSTLTHICQMIAEHKGEETGAKIQGIHFEGPFFTPEHGGAENPKYMTDPSMTEFDKWRAASKNMLIKISLAPERRGAKEFTRQAIKEGVVVSLGHSSANYEETMSCVDAGATMFTHTFNGMNTLSQHTPNIIGAAFSSNLTIAELICDGHHVEPAAIKALISAKGYEHIALVTDCMQAGLMPDGDYMLGELPVYVKDGMARLIGKNNLAGSVLLMKDAVKNLVDWNIATPEQAIMMASYIPAKSINKLKYCGVIEPDHPADFIILNSDLTLVETYVNGISRYKNE</sequence>
<dbReference type="PANTHER" id="PTHR11113:SF14">
    <property type="entry name" value="N-ACETYLGLUCOSAMINE-6-PHOSPHATE DEACETYLASE"/>
    <property type="match status" value="1"/>
</dbReference>
<dbReference type="EMBL" id="CP049228">
    <property type="protein sequence ID" value="QIH24316.1"/>
    <property type="molecule type" value="Genomic_DNA"/>
</dbReference>
<gene>
    <name evidence="9" type="primary">nagA</name>
    <name evidence="9" type="ORF">G6Z83_06490</name>
</gene>
<accession>A0A6G7BAL0</accession>
<evidence type="ECO:0000259" key="8">
    <source>
        <dbReference type="Pfam" id="PF01979"/>
    </source>
</evidence>
<name>A0A6G7BAL0_9LACO</name>
<dbReference type="SUPFAM" id="SSF51556">
    <property type="entry name" value="Metallo-dependent hydrolases"/>
    <property type="match status" value="1"/>
</dbReference>
<proteinExistence type="inferred from homology"/>
<keyword evidence="3 5" id="KW-0378">Hydrolase</keyword>
<dbReference type="InterPro" id="IPR032466">
    <property type="entry name" value="Metal_Hydrolase"/>
</dbReference>
<dbReference type="InterPro" id="IPR011059">
    <property type="entry name" value="Metal-dep_hydrolase_composite"/>
</dbReference>
<feature type="binding site" evidence="7">
    <location>
        <position position="130"/>
    </location>
    <ligand>
        <name>Zn(2+)</name>
        <dbReference type="ChEBI" id="CHEBI:29105"/>
    </ligand>
</feature>
<comment type="cofactor">
    <cofactor evidence="7">
        <name>a divalent metal cation</name>
        <dbReference type="ChEBI" id="CHEBI:60240"/>
    </cofactor>
    <text evidence="7">Binds 1 divalent metal cation per subunit.</text>
</comment>
<organism evidence="9 10">
    <name type="scientific">Lactobacillus iners</name>
    <dbReference type="NCBI Taxonomy" id="147802"/>
    <lineage>
        <taxon>Bacteria</taxon>
        <taxon>Bacillati</taxon>
        <taxon>Bacillota</taxon>
        <taxon>Bacilli</taxon>
        <taxon>Lactobacillales</taxon>
        <taxon>Lactobacillaceae</taxon>
        <taxon>Lactobacillus</taxon>
    </lineage>
</organism>
<dbReference type="InterPro" id="IPR006680">
    <property type="entry name" value="Amidohydro-rel"/>
</dbReference>
<evidence type="ECO:0000313" key="10">
    <source>
        <dbReference type="Proteomes" id="UP000501676"/>
    </source>
</evidence>
<evidence type="ECO:0000256" key="2">
    <source>
        <dbReference type="ARBA" id="ARBA00022723"/>
    </source>
</evidence>
<evidence type="ECO:0000256" key="1">
    <source>
        <dbReference type="ARBA" id="ARBA00010716"/>
    </source>
</evidence>
<evidence type="ECO:0000256" key="6">
    <source>
        <dbReference type="PIRSR" id="PIRSR038994-1"/>
    </source>
</evidence>
<dbReference type="InterPro" id="IPR003764">
    <property type="entry name" value="GlcNAc_6-P_deAcase"/>
</dbReference>
<dbReference type="GO" id="GO:0006046">
    <property type="term" value="P:N-acetylglucosamine catabolic process"/>
    <property type="evidence" value="ECO:0007669"/>
    <property type="project" value="TreeGrafter"/>
</dbReference>
<keyword evidence="2 7" id="KW-0479">Metal-binding</keyword>
<feature type="binding site" evidence="7">
    <location>
        <position position="196"/>
    </location>
    <ligand>
        <name>Zn(2+)</name>
        <dbReference type="ChEBI" id="CHEBI:29105"/>
    </ligand>
</feature>
<evidence type="ECO:0000256" key="3">
    <source>
        <dbReference type="ARBA" id="ARBA00022801"/>
    </source>
</evidence>
<evidence type="ECO:0000256" key="7">
    <source>
        <dbReference type="PIRSR" id="PIRSR038994-3"/>
    </source>
</evidence>
<evidence type="ECO:0000256" key="5">
    <source>
        <dbReference type="PIRNR" id="PIRNR038994"/>
    </source>
</evidence>
<dbReference type="CDD" id="cd00854">
    <property type="entry name" value="NagA"/>
    <property type="match status" value="1"/>
</dbReference>
<feature type="active site" description="Proton donor/acceptor" evidence="6">
    <location>
        <position position="275"/>
    </location>
</feature>
<feature type="domain" description="Amidohydrolase-related" evidence="8">
    <location>
        <begin position="53"/>
        <end position="379"/>
    </location>
</feature>
<dbReference type="PANTHER" id="PTHR11113">
    <property type="entry name" value="N-ACETYLGLUCOSAMINE-6-PHOSPHATE DEACETYLASE"/>
    <property type="match status" value="1"/>
</dbReference>
<dbReference type="Gene3D" id="2.30.40.10">
    <property type="entry name" value="Urease, subunit C, domain 1"/>
    <property type="match status" value="1"/>
</dbReference>
<dbReference type="EC" id="3.5.1.25" evidence="9"/>
<dbReference type="SUPFAM" id="SSF51338">
    <property type="entry name" value="Composite domain of metallo-dependent hydrolases"/>
    <property type="match status" value="1"/>
</dbReference>
<dbReference type="Pfam" id="PF01979">
    <property type="entry name" value="Amidohydro_1"/>
    <property type="match status" value="1"/>
</dbReference>
<dbReference type="GO" id="GO:0008448">
    <property type="term" value="F:N-acetylglucosamine-6-phosphate deacetylase activity"/>
    <property type="evidence" value="ECO:0007669"/>
    <property type="project" value="UniProtKB-EC"/>
</dbReference>
<dbReference type="NCBIfam" id="TIGR00221">
    <property type="entry name" value="nagA"/>
    <property type="match status" value="1"/>
</dbReference>
<comment type="similarity">
    <text evidence="1 5">Belongs to the metallo-dependent hydrolases superfamily. NagA family.</text>
</comment>
<reference evidence="9 10" key="1">
    <citation type="submission" date="2020-02" db="EMBL/GenBank/DDBJ databases">
        <title>Complete genome sequences of six Lactobacillus iners strains isolated from the human vagina.</title>
        <authorList>
            <person name="France M.T."/>
            <person name="Rutt L."/>
            <person name="Narina S."/>
            <person name="Arbaugh S."/>
            <person name="Humphrys M.S."/>
            <person name="Ma B."/>
            <person name="Hayward M.R."/>
            <person name="Relman D."/>
            <person name="Kwon D.S."/>
            <person name="Ravel J."/>
        </authorList>
    </citation>
    <scope>NUCLEOTIDE SEQUENCE [LARGE SCALE GENOMIC DNA]</scope>
    <source>
        <strain evidence="9 10">C0210C1</strain>
    </source>
</reference>